<dbReference type="Gene3D" id="3.10.310.50">
    <property type="match status" value="1"/>
</dbReference>
<dbReference type="AlphaFoldDB" id="A0A0F0CRR6"/>
<feature type="domain" description="TPM" evidence="2">
    <location>
        <begin position="36"/>
        <end position="158"/>
    </location>
</feature>
<keyword evidence="1" id="KW-0812">Transmembrane</keyword>
<proteinExistence type="predicted"/>
<comment type="caution">
    <text evidence="3">The sequence shown here is derived from an EMBL/GenBank/DDBJ whole genome shotgun (WGS) entry which is preliminary data.</text>
</comment>
<organism evidence="3 4">
    <name type="scientific">Candidatus Omnitrophus magneticus</name>
    <dbReference type="NCBI Taxonomy" id="1609969"/>
    <lineage>
        <taxon>Bacteria</taxon>
        <taxon>Pseudomonadati</taxon>
        <taxon>Candidatus Omnitrophota</taxon>
        <taxon>Candidatus Omnitrophus</taxon>
    </lineage>
</organism>
<dbReference type="InterPro" id="IPR007621">
    <property type="entry name" value="TPM_dom"/>
</dbReference>
<evidence type="ECO:0000313" key="3">
    <source>
        <dbReference type="EMBL" id="KJJ85987.1"/>
    </source>
</evidence>
<keyword evidence="4" id="KW-1185">Reference proteome</keyword>
<evidence type="ECO:0000313" key="4">
    <source>
        <dbReference type="Proteomes" id="UP000033428"/>
    </source>
</evidence>
<sequence length="258" mass="27802">MKFKKIFLIISLIIFGMFIPSLFSYSYKFQAPSGSVNDYAEVISENASASISKILNLIKEKTSVEIAVVTVKDTAGVEINEYAVELYKSWGIGKKGEDNGILVLMAINDRKCRIEVGYGMEGIVTDAYSKIIIDELMIPHFKKGDFDGGILSGVVMLSKIIKEAYGVELDIKMDGVKTIEEVPLAINIVRAIVLFFVFIFVFGVRFGPLFYMGETNTRRSHWGNGGYGHFGGGSGSFGGGFGGFGGGASGGGGSSGSW</sequence>
<dbReference type="PANTHER" id="PTHR30373">
    <property type="entry name" value="UPF0603 PROTEIN YGCG"/>
    <property type="match status" value="1"/>
</dbReference>
<feature type="transmembrane region" description="Helical" evidence="1">
    <location>
        <begin position="188"/>
        <end position="211"/>
    </location>
</feature>
<dbReference type="Proteomes" id="UP000033428">
    <property type="component" value="Unassembled WGS sequence"/>
</dbReference>
<dbReference type="EMBL" id="JYNY01000032">
    <property type="protein sequence ID" value="KJJ85987.1"/>
    <property type="molecule type" value="Genomic_DNA"/>
</dbReference>
<reference evidence="3 4" key="1">
    <citation type="submission" date="2015-02" db="EMBL/GenBank/DDBJ databases">
        <title>Single-cell genomics of uncultivated deep-branching MTB reveals a conserved set of magnetosome genes.</title>
        <authorList>
            <person name="Kolinko S."/>
            <person name="Richter M."/>
            <person name="Glockner F.O."/>
            <person name="Brachmann A."/>
            <person name="Schuler D."/>
        </authorList>
    </citation>
    <scope>NUCLEOTIDE SEQUENCE [LARGE SCALE GENOMIC DNA]</scope>
    <source>
        <strain evidence="3">SKK-01</strain>
    </source>
</reference>
<keyword evidence="1" id="KW-1133">Transmembrane helix</keyword>
<evidence type="ECO:0000256" key="1">
    <source>
        <dbReference type="SAM" id="Phobius"/>
    </source>
</evidence>
<gene>
    <name evidence="3" type="ORF">OMAG_000171</name>
</gene>
<accession>A0A0F0CRR6</accession>
<name>A0A0F0CRR6_9BACT</name>
<protein>
    <submittedName>
        <fullName evidence="3">Membrane protein containing DUF477</fullName>
    </submittedName>
</protein>
<evidence type="ECO:0000259" key="2">
    <source>
        <dbReference type="Pfam" id="PF04536"/>
    </source>
</evidence>
<dbReference type="Pfam" id="PF04536">
    <property type="entry name" value="TPM_phosphatase"/>
    <property type="match status" value="1"/>
</dbReference>
<keyword evidence="1" id="KW-0472">Membrane</keyword>
<dbReference type="PANTHER" id="PTHR30373:SF2">
    <property type="entry name" value="UPF0603 PROTEIN YGCG"/>
    <property type="match status" value="1"/>
</dbReference>